<evidence type="ECO:0000256" key="10">
    <source>
        <dbReference type="ARBA" id="ARBA00043858"/>
    </source>
</evidence>
<dbReference type="InterPro" id="IPR002035">
    <property type="entry name" value="VWF_A"/>
</dbReference>
<evidence type="ECO:0000256" key="3">
    <source>
        <dbReference type="ARBA" id="ARBA00022530"/>
    </source>
</evidence>
<feature type="domain" description="VWFA" evidence="15">
    <location>
        <begin position="2014"/>
        <end position="2203"/>
    </location>
</feature>
<dbReference type="SMART" id="SM00327">
    <property type="entry name" value="VWA"/>
    <property type="match status" value="9"/>
</dbReference>
<evidence type="ECO:0000256" key="13">
    <source>
        <dbReference type="ARBA" id="ARBA00080704"/>
    </source>
</evidence>
<evidence type="ECO:0000259" key="15">
    <source>
        <dbReference type="PROSITE" id="PS50234"/>
    </source>
</evidence>
<reference evidence="16" key="1">
    <citation type="submission" date="2022-03" db="EMBL/GenBank/DDBJ databases">
        <title>Genomic analyses of argali, domestic sheep and their hybrids provide insights into chromosomal evolution, heterosis and genetic basis of agronomic traits.</title>
        <authorList>
            <person name="Li M."/>
        </authorList>
    </citation>
    <scope>NUCLEOTIDE SEQUENCE</scope>
    <source>
        <strain evidence="16">CAU-MHL-2022a</strain>
        <tissue evidence="16">Skin</tissue>
    </source>
</reference>
<feature type="domain" description="VWFA" evidence="15">
    <location>
        <begin position="419"/>
        <end position="600"/>
    </location>
</feature>
<comment type="similarity">
    <text evidence="11">Belongs to the type VI collagen family.</text>
</comment>
<comment type="subcellular location">
    <subcellularLocation>
        <location evidence="1">Secreted</location>
        <location evidence="1">Extracellular space</location>
        <location evidence="1">Extracellular matrix</location>
    </subcellularLocation>
</comment>
<keyword evidence="17" id="KW-1185">Reference proteome</keyword>
<feature type="compositionally biased region" description="Basic and acidic residues" evidence="14">
    <location>
        <begin position="2648"/>
        <end position="2662"/>
    </location>
</feature>
<dbReference type="Proteomes" id="UP001214576">
    <property type="component" value="Unassembled WGS sequence"/>
</dbReference>
<keyword evidence="4" id="KW-0732">Signal</keyword>
<evidence type="ECO:0000256" key="7">
    <source>
        <dbReference type="ARBA" id="ARBA00023119"/>
    </source>
</evidence>
<dbReference type="PROSITE" id="PS50234">
    <property type="entry name" value="VWFA"/>
    <property type="match status" value="9"/>
</dbReference>
<keyword evidence="3" id="KW-0272">Extracellular matrix</keyword>
<organism evidence="16 17">
    <name type="scientific">Ovis ammon polii</name>
    <dbReference type="NCBI Taxonomy" id="230172"/>
    <lineage>
        <taxon>Eukaryota</taxon>
        <taxon>Metazoa</taxon>
        <taxon>Chordata</taxon>
        <taxon>Craniata</taxon>
        <taxon>Vertebrata</taxon>
        <taxon>Euteleostomi</taxon>
        <taxon>Mammalia</taxon>
        <taxon>Eutheria</taxon>
        <taxon>Laurasiatheria</taxon>
        <taxon>Artiodactyla</taxon>
        <taxon>Ruminantia</taxon>
        <taxon>Pecora</taxon>
        <taxon>Bovidae</taxon>
        <taxon>Caprinae</taxon>
        <taxon>Ovis</taxon>
    </lineage>
</organism>
<evidence type="ECO:0000256" key="11">
    <source>
        <dbReference type="ARBA" id="ARBA00044000"/>
    </source>
</evidence>
<dbReference type="CDD" id="cd01472">
    <property type="entry name" value="vWA_collagen"/>
    <property type="match status" value="2"/>
</dbReference>
<dbReference type="EMBL" id="JAKZEL010000001">
    <property type="protein sequence ID" value="KAI4547714.1"/>
    <property type="molecule type" value="Genomic_DNA"/>
</dbReference>
<keyword evidence="7" id="KW-0176">Collagen</keyword>
<evidence type="ECO:0000256" key="12">
    <source>
        <dbReference type="ARBA" id="ARBA00071949"/>
    </source>
</evidence>
<dbReference type="PANTHER" id="PTHR24020">
    <property type="entry name" value="COLLAGEN ALPHA"/>
    <property type="match status" value="1"/>
</dbReference>
<gene>
    <name evidence="16" type="ORF">MG293_000044</name>
</gene>
<keyword evidence="2" id="KW-0964">Secreted</keyword>
<dbReference type="PANTHER" id="PTHR24020:SF90">
    <property type="entry name" value="COLLAGEN ALPHA-1(XXI) CHAIN"/>
    <property type="match status" value="1"/>
</dbReference>
<feature type="region of interest" description="Disordered" evidence="14">
    <location>
        <begin position="1633"/>
        <end position="1778"/>
    </location>
</feature>
<evidence type="ECO:0000313" key="16">
    <source>
        <dbReference type="EMBL" id="KAI4547714.1"/>
    </source>
</evidence>
<feature type="domain" description="VWFA" evidence="15">
    <location>
        <begin position="625"/>
        <end position="795"/>
    </location>
</feature>
<dbReference type="CDD" id="cd01450">
    <property type="entry name" value="vWFA_subfamily_ECM"/>
    <property type="match status" value="4"/>
</dbReference>
<dbReference type="GO" id="GO:0007155">
    <property type="term" value="P:cell adhesion"/>
    <property type="evidence" value="ECO:0007669"/>
    <property type="project" value="UniProtKB-KW"/>
</dbReference>
<dbReference type="FunFam" id="3.40.50.410:FF:000003">
    <property type="entry name" value="Collagen type VI alpha 3 chain"/>
    <property type="match status" value="2"/>
</dbReference>
<dbReference type="Gene3D" id="3.40.50.410">
    <property type="entry name" value="von Willebrand factor, type A domain"/>
    <property type="match status" value="9"/>
</dbReference>
<evidence type="ECO:0000256" key="6">
    <source>
        <dbReference type="ARBA" id="ARBA00022889"/>
    </source>
</evidence>
<protein>
    <recommendedName>
        <fullName evidence="12">Collagen alpha-5(VI) chain</fullName>
    </recommendedName>
    <alternativeName>
        <fullName evidence="13">Collagen alpha-1(XXIX) chain</fullName>
    </alternativeName>
</protein>
<comment type="caution">
    <text evidence="16">The sequence shown here is derived from an EMBL/GenBank/DDBJ whole genome shotgun (WGS) entry which is preliminary data.</text>
</comment>
<feature type="compositionally biased region" description="Gly residues" evidence="14">
    <location>
        <begin position="1647"/>
        <end position="1656"/>
    </location>
</feature>
<comment type="function">
    <text evidence="10">Collagen VI acts as a cell-binding protein.</text>
</comment>
<feature type="domain" description="VWFA" evidence="15">
    <location>
        <begin position="216"/>
        <end position="388"/>
    </location>
</feature>
<feature type="domain" description="VWFA" evidence="15">
    <location>
        <begin position="1808"/>
        <end position="1959"/>
    </location>
</feature>
<feature type="domain" description="VWFA" evidence="15">
    <location>
        <begin position="2338"/>
        <end position="2532"/>
    </location>
</feature>
<proteinExistence type="inferred from homology"/>
<feature type="domain" description="VWFA" evidence="15">
    <location>
        <begin position="1188"/>
        <end position="1365"/>
    </location>
</feature>
<dbReference type="GO" id="GO:0005589">
    <property type="term" value="C:collagen type VI trimer"/>
    <property type="evidence" value="ECO:0007669"/>
    <property type="project" value="UniProtKB-ARBA"/>
</dbReference>
<keyword evidence="6" id="KW-0130">Cell adhesion</keyword>
<feature type="compositionally biased region" description="Basic and acidic residues" evidence="14">
    <location>
        <begin position="1676"/>
        <end position="1688"/>
    </location>
</feature>
<keyword evidence="9" id="KW-0379">Hydroxylation</keyword>
<feature type="region of interest" description="Disordered" evidence="14">
    <location>
        <begin position="2632"/>
        <end position="2662"/>
    </location>
</feature>
<dbReference type="GO" id="GO:0005615">
    <property type="term" value="C:extracellular space"/>
    <property type="evidence" value="ECO:0007669"/>
    <property type="project" value="TreeGrafter"/>
</dbReference>
<dbReference type="FunFam" id="3.40.50.410:FF:000044">
    <property type="entry name" value="Collagen type VI alpha 6 chain"/>
    <property type="match status" value="1"/>
</dbReference>
<dbReference type="SUPFAM" id="SSF53300">
    <property type="entry name" value="vWA-like"/>
    <property type="match status" value="10"/>
</dbReference>
<evidence type="ECO:0000256" key="9">
    <source>
        <dbReference type="ARBA" id="ARBA00023278"/>
    </source>
</evidence>
<keyword evidence="8" id="KW-0325">Glycoprotein</keyword>
<evidence type="ECO:0000256" key="14">
    <source>
        <dbReference type="SAM" id="MobiDB-lite"/>
    </source>
</evidence>
<dbReference type="InterPro" id="IPR050525">
    <property type="entry name" value="ECM_Assembly_Org"/>
</dbReference>
<evidence type="ECO:0000256" key="4">
    <source>
        <dbReference type="ARBA" id="ARBA00022729"/>
    </source>
</evidence>
<dbReference type="PRINTS" id="PR00453">
    <property type="entry name" value="VWFADOMAIN"/>
</dbReference>
<evidence type="ECO:0000256" key="8">
    <source>
        <dbReference type="ARBA" id="ARBA00023180"/>
    </source>
</evidence>
<evidence type="ECO:0000256" key="1">
    <source>
        <dbReference type="ARBA" id="ARBA00004498"/>
    </source>
</evidence>
<accession>A0AAD4UPJ0</accession>
<sequence length="2662" mass="295411">MQRSICEAAGHLLWEAPALGHALEWTLQKVLLAALLLWRAQVLFAIVASETSSWDREKLRTLSLEANCKGITLFVLALGLGVGTRELADLVHVASSLLEQHLLHLEGVSEAEVALISTHLQSSLKSVRAQAEGTPSCNASCLSRVAEQGGERGCSGEWQVGVPVTVFKFRLTYGAMILWKRLCDFQDAAISLAGSSFRSSLSWYKGEKGPGPEYADVVFLVDSSDHLGIKSFPFVKSFINKMISSLPIEADKYHVGLAQYSDGLHREFQLSTFKSRGPMLNHLKKNYGFLGGSLRIGKALQEVHRAYFSSGRDRKQFPPILVVLASSESEDAVEEAAEALRKDGVRIVSVGMQGASEKTLKAMATGQFHYSLRTVRDLSTFSQNMTQILKDAAQYKDGAAHSDIEVPFPRACKKDSIADLMFLVDEAVGTTENLRLLQNFLQNISSSMDVQDNCLRLGLMSYSDRVETFSLLSSSTTQSEFQQQIQKLSLRAGRSIAGAAIEQLRREGFSASHGSRRAQGVPQIAVLVTDRPSDDSVREVALDLRLQDVTVLAVGIEGANKTQLEEIVSYPPQQTISMLRSYADLDNYSKKFLKKLQNEIWSQISTRAEQMELDKTGCLDTKEADLYFLIDGSSSIQKKHFEQIKEFMLAVIRMFSIGPDKVRVGAVQYSHKKKVEFDINDYLNDMKLRKAVFNIKQLKGSTLTGAALDFMLPLMRKGRKQRTNEAPCHLIVLTDGMSGDAVLEPAERLRAENITIHAIGIGKANRTQLQQIAQEEERVSFGQNFDSLKSIKNEIVHSICTEKGCESMKADIMFLVDSSGSIGPENFEKMKTFMKNLLDKIQIGGDRSRVGVVQFSDYSKEEFQLDKYFTQKEISDAIDSMTPISQRTLTGSAITFVDPYFTESKGGRPVVKKFLILITDGEAQDDVRDPAKALRDKGVVIFSVGVYGANRTQLEEISGDGSLIFHVENFDDLKAIESKLIFRVCALHDCKRIQQLDVVFVLDHSGSINAEDQENMINLTIHLVKKSDVGLDRVRFGALRYSDDPEVLFYLNKYSSGPAIIEHLRRRRDTAGRTYTAKALERANDLFTEEHGSRIKQNVRQMLIVITDGVSHDRTKLGEAASKLRNKGVIIYAVGVGAADQVELETIAGDKNYTIHVSGFDKLKDIYLPLQDSMCNNSQEVCNIPEADVIFFCDGSDMVSDSDFVTMTTFLSDLIDNFDIPSQRMKIGMAQFGSRYQEIIELQNSLTKTEWKSRIQAITKSKGRPRIDLALRQVSVMFEPSAGGRKNAGVPQTLVVITSGAPRYDVSKAVEALREAGICILALGIGDVYKEQLLPITGSSEKIITFQDFDKLKNVDVKKRMVREICKSCGKTNCFLDIVVGFDISTHLPGQPLFHGHPRLESYLPGILEDITSIRGVSCGAGAEVQVSVAFKVNSGQNAPAKFQIYQQTIFDSLLQVTVNGPTHLNAQFLQSMWDTFENVSTSQGQVLLIFSDGLGGESKMMLEDRSDRLREAGLDALLVVSLNATAHDEFSSFEFGKGFDYRTHLTIGMKELGSMLSQYLLLSPGTNGFSAMSHGDFSRELEEKLDLKEAEGVQDAQGSRVRREPEDFLEIRENTERMGLMDWMGKRAFVDFPGKREKKGSPGSRGPPGGYGEKGFPGDPGNPGQSNNIKGQKGSKGEQGRQGREGQRGVQGALGAPGPAGDKGSVGRPGLLGKKGEPGIPGDPGPAGQVGRRGKQGDYGIPGYGPVGRKGVKGPRGFPGDMGQKGDAGDPGIPGGPGPKGFRGLTQCDLIQFTRDHSQKCPVYPTELVFALDQSNDITEQRFNEMRDIITSIVGDLHIRESNCPVGARVVVVSYNSGTSYLIRGSDYRSKKQLLQLLSQIKYQNSGEVRDIGNAMRFVARNIFKRTSAGANVQRVAVFFSNGQAASRSSVITATMEFSALDISPAVFAFNEKVYLDEAFGFDNTGTFQVLSVPPNGEYAPLERLRRCTLCYDKCFPNTCKKEIVLPENSYMDVAFLLDNSRNIASDEFKDVKALVSSMLDNFDIASDPMVSDSGDRIALLSYSPWDRREKNVVKTEFEFTTYNSQALMKRHIETNLQQLNGEATIGHALLWAVENLFPATPKLRKYRVIFVVSAGENRERKEFLKKMALRAKCQGYVIFVISLGLTPEEDMKELASHPLDHHLIQLGRIHKPNLDYVVKFLKPFVYSVRRGFNQYPPPVLENICKLIDSEDEENQSIGLPFTPAAYDISSGENIIGQELSAQRDSSLVLEDNGSSHLVYIPSQMLMPQKSMTKYETDWDSEAIASLTSGHENLGRKEEPGLTYESRDASLQEYYMDVTFLIDASKRIGSDEFKEVKAFITSVLDYFHLAPDPLTSTLGDRIAVLTYSPPGYMPDTENCPVYLEFDLVTYNDIHQMKHHLQDSLQQLNGDVFIGHALQWTLDNVFVGTPNPRKNKVIFVISGGETNPLDKEVLRNVSLRAKCQGYSIFVFSFGPLHNDKELEELASHPLDHHLVQLGRIHKPDLNYIIKFVKPFVHSIRCAINKYPPADMKPKCVNITSPTPENNGIGNTVFLLPEVYEIEMESSEISGEPDSQQQHFFDLGNSHSHSSGITTDLIQRLYMLFSSGELMREDKKEAHSEEMTSPANDRQDEKGKDVEDADI</sequence>
<evidence type="ECO:0000256" key="2">
    <source>
        <dbReference type="ARBA" id="ARBA00022525"/>
    </source>
</evidence>
<dbReference type="InterPro" id="IPR036465">
    <property type="entry name" value="vWFA_dom_sf"/>
</dbReference>
<evidence type="ECO:0000313" key="17">
    <source>
        <dbReference type="Proteomes" id="UP001214576"/>
    </source>
</evidence>
<dbReference type="Pfam" id="PF00092">
    <property type="entry name" value="VWA"/>
    <property type="match status" value="9"/>
</dbReference>
<dbReference type="FunFam" id="3.40.50.410:FF:000082">
    <property type="entry name" value="Collagen type VI alpha 5 chain"/>
    <property type="match status" value="1"/>
</dbReference>
<feature type="domain" description="VWFA" evidence="15">
    <location>
        <begin position="811"/>
        <end position="980"/>
    </location>
</feature>
<keyword evidence="5" id="KW-0677">Repeat</keyword>
<feature type="compositionally biased region" description="Basic and acidic residues" evidence="14">
    <location>
        <begin position="2632"/>
        <end position="2641"/>
    </location>
</feature>
<feature type="domain" description="VWFA" evidence="15">
    <location>
        <begin position="997"/>
        <end position="1174"/>
    </location>
</feature>
<dbReference type="FunFam" id="3.40.50.410:FF:000021">
    <property type="entry name" value="Collagen, type VI, alpha 3"/>
    <property type="match status" value="2"/>
</dbReference>
<dbReference type="FunFam" id="3.40.50.410:FF:000016">
    <property type="entry name" value="Collagen type VI alpha 3 chain"/>
    <property type="match status" value="1"/>
</dbReference>
<name>A0AAD4UPJ0_OVIAM</name>
<evidence type="ECO:0000256" key="5">
    <source>
        <dbReference type="ARBA" id="ARBA00022737"/>
    </source>
</evidence>
<dbReference type="FunFam" id="3.40.50.410:FF:000004">
    <property type="entry name" value="collagen alpha-6(VI) chain"/>
    <property type="match status" value="2"/>
</dbReference>